<evidence type="ECO:0000313" key="1">
    <source>
        <dbReference type="EMBL" id="KAH3786905.1"/>
    </source>
</evidence>
<keyword evidence="2" id="KW-1185">Reference proteome</keyword>
<reference evidence="1" key="2">
    <citation type="submission" date="2020-11" db="EMBL/GenBank/DDBJ databases">
        <authorList>
            <person name="McCartney M.A."/>
            <person name="Auch B."/>
            <person name="Kono T."/>
            <person name="Mallez S."/>
            <person name="Becker A."/>
            <person name="Gohl D.M."/>
            <person name="Silverstein K.A.T."/>
            <person name="Koren S."/>
            <person name="Bechman K.B."/>
            <person name="Herman A."/>
            <person name="Abrahante J.E."/>
            <person name="Garbe J."/>
        </authorList>
    </citation>
    <scope>NUCLEOTIDE SEQUENCE</scope>
    <source>
        <strain evidence="1">Duluth1</strain>
        <tissue evidence="1">Whole animal</tissue>
    </source>
</reference>
<organism evidence="1 2">
    <name type="scientific">Dreissena polymorpha</name>
    <name type="common">Zebra mussel</name>
    <name type="synonym">Mytilus polymorpha</name>
    <dbReference type="NCBI Taxonomy" id="45954"/>
    <lineage>
        <taxon>Eukaryota</taxon>
        <taxon>Metazoa</taxon>
        <taxon>Spiralia</taxon>
        <taxon>Lophotrochozoa</taxon>
        <taxon>Mollusca</taxon>
        <taxon>Bivalvia</taxon>
        <taxon>Autobranchia</taxon>
        <taxon>Heteroconchia</taxon>
        <taxon>Euheterodonta</taxon>
        <taxon>Imparidentia</taxon>
        <taxon>Neoheterodontei</taxon>
        <taxon>Myida</taxon>
        <taxon>Dreissenoidea</taxon>
        <taxon>Dreissenidae</taxon>
        <taxon>Dreissena</taxon>
    </lineage>
</organism>
<protein>
    <submittedName>
        <fullName evidence="1">Uncharacterized protein</fullName>
    </submittedName>
</protein>
<gene>
    <name evidence="1" type="ORF">DPMN_165020</name>
</gene>
<dbReference type="Proteomes" id="UP000828390">
    <property type="component" value="Unassembled WGS sequence"/>
</dbReference>
<dbReference type="AlphaFoldDB" id="A0A9D4IU83"/>
<name>A0A9D4IU83_DREPO</name>
<sequence>MTDGCIGNDQRHMAVNIFGQPYGHQKQTRLFLCANLHGTGKQFVHREMSRCLYHVTFPDLCWENKARPS</sequence>
<evidence type="ECO:0000313" key="2">
    <source>
        <dbReference type="Proteomes" id="UP000828390"/>
    </source>
</evidence>
<reference evidence="1" key="1">
    <citation type="journal article" date="2019" name="bioRxiv">
        <title>The Genome of the Zebra Mussel, Dreissena polymorpha: A Resource for Invasive Species Research.</title>
        <authorList>
            <person name="McCartney M.A."/>
            <person name="Auch B."/>
            <person name="Kono T."/>
            <person name="Mallez S."/>
            <person name="Zhang Y."/>
            <person name="Obille A."/>
            <person name="Becker A."/>
            <person name="Abrahante J.E."/>
            <person name="Garbe J."/>
            <person name="Badalamenti J.P."/>
            <person name="Herman A."/>
            <person name="Mangelson H."/>
            <person name="Liachko I."/>
            <person name="Sullivan S."/>
            <person name="Sone E.D."/>
            <person name="Koren S."/>
            <person name="Silverstein K.A.T."/>
            <person name="Beckman K.B."/>
            <person name="Gohl D.M."/>
        </authorList>
    </citation>
    <scope>NUCLEOTIDE SEQUENCE</scope>
    <source>
        <strain evidence="1">Duluth1</strain>
        <tissue evidence="1">Whole animal</tissue>
    </source>
</reference>
<comment type="caution">
    <text evidence="1">The sequence shown here is derived from an EMBL/GenBank/DDBJ whole genome shotgun (WGS) entry which is preliminary data.</text>
</comment>
<accession>A0A9D4IU83</accession>
<dbReference type="EMBL" id="JAIWYP010000008">
    <property type="protein sequence ID" value="KAH3786905.1"/>
    <property type="molecule type" value="Genomic_DNA"/>
</dbReference>
<proteinExistence type="predicted"/>